<proteinExistence type="predicted"/>
<evidence type="ECO:0000313" key="2">
    <source>
        <dbReference type="EMBL" id="QNF32451.1"/>
    </source>
</evidence>
<gene>
    <name evidence="2" type="ORF">HUW51_06805</name>
</gene>
<evidence type="ECO:0000256" key="1">
    <source>
        <dbReference type="SAM" id="MobiDB-lite"/>
    </source>
</evidence>
<dbReference type="RefSeq" id="WP_185273230.1">
    <property type="nucleotide sequence ID" value="NZ_CP055156.1"/>
</dbReference>
<feature type="compositionally biased region" description="Basic and acidic residues" evidence="1">
    <location>
        <begin position="155"/>
        <end position="187"/>
    </location>
</feature>
<dbReference type="Proteomes" id="UP000515237">
    <property type="component" value="Chromosome"/>
</dbReference>
<feature type="compositionally biased region" description="Polar residues" evidence="1">
    <location>
        <begin position="49"/>
        <end position="58"/>
    </location>
</feature>
<feature type="compositionally biased region" description="Polar residues" evidence="1">
    <location>
        <begin position="190"/>
        <end position="226"/>
    </location>
</feature>
<evidence type="ECO:0000313" key="3">
    <source>
        <dbReference type="Proteomes" id="UP000515237"/>
    </source>
</evidence>
<dbReference type="AlphaFoldDB" id="A0A7G7G5L7"/>
<feature type="region of interest" description="Disordered" evidence="1">
    <location>
        <begin position="1"/>
        <end position="134"/>
    </location>
</feature>
<reference evidence="2 3" key="1">
    <citation type="journal article" date="2018" name="Int. J. Syst. Evol. Microbiol.">
        <title>Adhaeribacter swui sp. nov., isolated from wet mud.</title>
        <authorList>
            <person name="Kim D.U."/>
            <person name="Kim K.W."/>
            <person name="Kang M.S."/>
            <person name="Kim J.Y."/>
            <person name="Jang J.H."/>
            <person name="Kim M.K."/>
        </authorList>
    </citation>
    <scope>NUCLEOTIDE SEQUENCE [LARGE SCALE GENOMIC DNA]</scope>
    <source>
        <strain evidence="2 3">KCTC 52873</strain>
    </source>
</reference>
<feature type="compositionally biased region" description="Basic and acidic residues" evidence="1">
    <location>
        <begin position="284"/>
        <end position="301"/>
    </location>
</feature>
<feature type="compositionally biased region" description="Basic and acidic residues" evidence="1">
    <location>
        <begin position="61"/>
        <end position="72"/>
    </location>
</feature>
<sequence>MNRREDQYQPRREEYQNDNNRRDDSNYRGAYRFDDHRTARDDYHRYPDNANNNRSRGQNYADERENRGRADQRNTQGGSNNYGNMGSYGGAQGFGSSRAGYSSQRHPQDRSGFDATSGHGPQGWQNENGRGQAPNRQIYGAYRDQNSYASNEGPNRNDYHDQQHRGNWRDYQDDHNRRRDDDSRYEIYDSGQSINNRSNYGYASGGSISQHPYQRTHTDNPQQHYGSRQRPHFRQGSGSDQEHNVGNEMDYTNVVGSLSDGYDGYRGPAEEPLRHYDPMSGRVRNQDNSRRNHPDERGYNR</sequence>
<protein>
    <submittedName>
        <fullName evidence="2">Uncharacterized protein</fullName>
    </submittedName>
</protein>
<dbReference type="KEGG" id="aswu:HUW51_06805"/>
<feature type="compositionally biased region" description="Basic and acidic residues" evidence="1">
    <location>
        <begin position="268"/>
        <end position="277"/>
    </location>
</feature>
<accession>A0A7G7G5L7</accession>
<dbReference type="EMBL" id="CP055156">
    <property type="protein sequence ID" value="QNF32451.1"/>
    <property type="molecule type" value="Genomic_DNA"/>
</dbReference>
<keyword evidence="3" id="KW-1185">Reference proteome</keyword>
<feature type="compositionally biased region" description="Basic and acidic residues" evidence="1">
    <location>
        <begin position="1"/>
        <end position="47"/>
    </location>
</feature>
<name>A0A7G7G5L7_9BACT</name>
<organism evidence="2 3">
    <name type="scientific">Adhaeribacter swui</name>
    <dbReference type="NCBI Taxonomy" id="2086471"/>
    <lineage>
        <taxon>Bacteria</taxon>
        <taxon>Pseudomonadati</taxon>
        <taxon>Bacteroidota</taxon>
        <taxon>Cytophagia</taxon>
        <taxon>Cytophagales</taxon>
        <taxon>Hymenobacteraceae</taxon>
        <taxon>Adhaeribacter</taxon>
    </lineage>
</organism>
<feature type="region of interest" description="Disordered" evidence="1">
    <location>
        <begin position="146"/>
        <end position="301"/>
    </location>
</feature>